<evidence type="ECO:0000313" key="2">
    <source>
        <dbReference type="Proteomes" id="UP000823858"/>
    </source>
</evidence>
<comment type="caution">
    <text evidence="1">The sequence shown here is derived from an EMBL/GenBank/DDBJ whole genome shotgun (WGS) entry which is preliminary data.</text>
</comment>
<dbReference type="EMBL" id="DWVP01000024">
    <property type="protein sequence ID" value="HJC85977.1"/>
    <property type="molecule type" value="Genomic_DNA"/>
</dbReference>
<evidence type="ECO:0000313" key="1">
    <source>
        <dbReference type="EMBL" id="HJC85977.1"/>
    </source>
</evidence>
<proteinExistence type="predicted"/>
<organism evidence="1 2">
    <name type="scientific">Candidatus Corynebacterium faecigallinarum</name>
    <dbReference type="NCBI Taxonomy" id="2838528"/>
    <lineage>
        <taxon>Bacteria</taxon>
        <taxon>Bacillati</taxon>
        <taxon>Actinomycetota</taxon>
        <taxon>Actinomycetes</taxon>
        <taxon>Mycobacteriales</taxon>
        <taxon>Corynebacteriaceae</taxon>
        <taxon>Corynebacterium</taxon>
    </lineage>
</organism>
<reference evidence="1" key="1">
    <citation type="journal article" date="2021" name="PeerJ">
        <title>Extensive microbial diversity within the chicken gut microbiome revealed by metagenomics and culture.</title>
        <authorList>
            <person name="Gilroy R."/>
            <person name="Ravi A."/>
            <person name="Getino M."/>
            <person name="Pursley I."/>
            <person name="Horton D.L."/>
            <person name="Alikhan N.F."/>
            <person name="Baker D."/>
            <person name="Gharbi K."/>
            <person name="Hall N."/>
            <person name="Watson M."/>
            <person name="Adriaenssens E.M."/>
            <person name="Foster-Nyarko E."/>
            <person name="Jarju S."/>
            <person name="Secka A."/>
            <person name="Antonio M."/>
            <person name="Oren A."/>
            <person name="Chaudhuri R.R."/>
            <person name="La Ragione R."/>
            <person name="Hildebrand F."/>
            <person name="Pallen M.J."/>
        </authorList>
    </citation>
    <scope>NUCLEOTIDE SEQUENCE</scope>
    <source>
        <strain evidence="1">ChiHjej13B12-4958</strain>
    </source>
</reference>
<protein>
    <submittedName>
        <fullName evidence="1">Uncharacterized protein</fullName>
    </submittedName>
</protein>
<dbReference type="Proteomes" id="UP000823858">
    <property type="component" value="Unassembled WGS sequence"/>
</dbReference>
<name>A0A9D2TPK0_9CORY</name>
<accession>A0A9D2TPK0</accession>
<reference evidence="1" key="2">
    <citation type="submission" date="2021-04" db="EMBL/GenBank/DDBJ databases">
        <authorList>
            <person name="Gilroy R."/>
        </authorList>
    </citation>
    <scope>NUCLEOTIDE SEQUENCE</scope>
    <source>
        <strain evidence="1">ChiHjej13B12-4958</strain>
    </source>
</reference>
<sequence>MSELIFLLVGLIVGLAAGGAGAFWASRRARRALRQGGRAGELSPHEHLWGDWEVHQEADVWGSHPEHPVAFDVTQKRHCQICGYTEFHTERF</sequence>
<dbReference type="AlphaFoldDB" id="A0A9D2TPK0"/>
<gene>
    <name evidence="1" type="ORF">H9751_10640</name>
</gene>